<evidence type="ECO:0000256" key="5">
    <source>
        <dbReference type="ARBA" id="ARBA00022806"/>
    </source>
</evidence>
<dbReference type="PANTHER" id="PTHR47959:SF13">
    <property type="entry name" value="ATP-DEPENDENT RNA HELICASE RHLE"/>
    <property type="match status" value="1"/>
</dbReference>
<comment type="caution">
    <text evidence="15">The sequence shown here is derived from an EMBL/GenBank/DDBJ whole genome shotgun (WGS) entry which is preliminary data.</text>
</comment>
<dbReference type="GO" id="GO:0003676">
    <property type="term" value="F:nucleic acid binding"/>
    <property type="evidence" value="ECO:0007669"/>
    <property type="project" value="InterPro"/>
</dbReference>
<evidence type="ECO:0000256" key="2">
    <source>
        <dbReference type="ARBA" id="ARBA00022490"/>
    </source>
</evidence>
<dbReference type="PROSITE" id="PS51194">
    <property type="entry name" value="HELICASE_CTER"/>
    <property type="match status" value="1"/>
</dbReference>
<feature type="compositionally biased region" description="Polar residues" evidence="11">
    <location>
        <begin position="527"/>
        <end position="539"/>
    </location>
</feature>
<dbReference type="GO" id="GO:0005524">
    <property type="term" value="F:ATP binding"/>
    <property type="evidence" value="ECO:0007669"/>
    <property type="project" value="UniProtKB-KW"/>
</dbReference>
<feature type="domain" description="DEAD-box RNA helicase Q" evidence="14">
    <location>
        <begin position="2"/>
        <end position="30"/>
    </location>
</feature>
<dbReference type="EMBL" id="NFZT01000001">
    <property type="protein sequence ID" value="OWV32301.1"/>
    <property type="molecule type" value="Genomic_DNA"/>
</dbReference>
<dbReference type="InterPro" id="IPR011545">
    <property type="entry name" value="DEAD/DEAH_box_helicase_dom"/>
</dbReference>
<feature type="compositionally biased region" description="Basic residues" evidence="11">
    <location>
        <begin position="438"/>
        <end position="447"/>
    </location>
</feature>
<reference evidence="16" key="1">
    <citation type="submission" date="2017-05" db="EMBL/GenBank/DDBJ databases">
        <authorList>
            <person name="Lin X."/>
        </authorList>
    </citation>
    <scope>NUCLEOTIDE SEQUENCE [LARGE SCALE GENOMIC DNA]</scope>
    <source>
        <strain evidence="16">JLT2012</strain>
    </source>
</reference>
<evidence type="ECO:0000259" key="13">
    <source>
        <dbReference type="PROSITE" id="PS51194"/>
    </source>
</evidence>
<dbReference type="FunFam" id="3.40.50.300:FF:000108">
    <property type="entry name" value="ATP-dependent RNA helicase RhlE"/>
    <property type="match status" value="1"/>
</dbReference>
<feature type="compositionally biased region" description="Gly residues" evidence="11">
    <location>
        <begin position="503"/>
        <end position="517"/>
    </location>
</feature>
<dbReference type="InterPro" id="IPR001650">
    <property type="entry name" value="Helicase_C-like"/>
</dbReference>
<dbReference type="SUPFAM" id="SSF52540">
    <property type="entry name" value="P-loop containing nucleoside triphosphate hydrolases"/>
    <property type="match status" value="1"/>
</dbReference>
<dbReference type="OrthoDB" id="9805696at2"/>
<dbReference type="RefSeq" id="WP_088711100.1">
    <property type="nucleotide sequence ID" value="NZ_NFZT01000001.1"/>
</dbReference>
<feature type="domain" description="Helicase C-terminal" evidence="13">
    <location>
        <begin position="231"/>
        <end position="379"/>
    </location>
</feature>
<evidence type="ECO:0000256" key="4">
    <source>
        <dbReference type="ARBA" id="ARBA00022801"/>
    </source>
</evidence>
<evidence type="ECO:0000256" key="7">
    <source>
        <dbReference type="ARBA" id="ARBA00038437"/>
    </source>
</evidence>
<comment type="similarity">
    <text evidence="7">Belongs to the DEAD box helicase family.</text>
</comment>
<evidence type="ECO:0000256" key="3">
    <source>
        <dbReference type="ARBA" id="ARBA00022741"/>
    </source>
</evidence>
<protein>
    <recommendedName>
        <fullName evidence="9">DEAD-box ATP-dependent RNA helicase RhpA</fullName>
        <ecNumber evidence="1">3.6.4.13</ecNumber>
    </recommendedName>
</protein>
<dbReference type="GO" id="GO:0016787">
    <property type="term" value="F:hydrolase activity"/>
    <property type="evidence" value="ECO:0007669"/>
    <property type="project" value="UniProtKB-KW"/>
</dbReference>
<evidence type="ECO:0000256" key="8">
    <source>
        <dbReference type="ARBA" id="ARBA00047984"/>
    </source>
</evidence>
<dbReference type="GO" id="GO:0005829">
    <property type="term" value="C:cytosol"/>
    <property type="evidence" value="ECO:0007669"/>
    <property type="project" value="TreeGrafter"/>
</dbReference>
<dbReference type="CDD" id="cd00268">
    <property type="entry name" value="DEADc"/>
    <property type="match status" value="1"/>
</dbReference>
<dbReference type="PANTHER" id="PTHR47959">
    <property type="entry name" value="ATP-DEPENDENT RNA HELICASE RHLE-RELATED"/>
    <property type="match status" value="1"/>
</dbReference>
<evidence type="ECO:0000256" key="11">
    <source>
        <dbReference type="SAM" id="MobiDB-lite"/>
    </source>
</evidence>
<evidence type="ECO:0000256" key="1">
    <source>
        <dbReference type="ARBA" id="ARBA00012552"/>
    </source>
</evidence>
<dbReference type="EC" id="3.6.4.13" evidence="1"/>
<dbReference type="SMART" id="SM00490">
    <property type="entry name" value="HELICc"/>
    <property type="match status" value="1"/>
</dbReference>
<dbReference type="AlphaFoldDB" id="A0A219B1T9"/>
<evidence type="ECO:0000256" key="9">
    <source>
        <dbReference type="ARBA" id="ARBA00074363"/>
    </source>
</evidence>
<evidence type="ECO:0000313" key="16">
    <source>
        <dbReference type="Proteomes" id="UP000198462"/>
    </source>
</evidence>
<dbReference type="STRING" id="1234595.C725_0709"/>
<dbReference type="InterPro" id="IPR044742">
    <property type="entry name" value="DEAD/DEAH_RhlB"/>
</dbReference>
<dbReference type="Gene3D" id="3.40.50.300">
    <property type="entry name" value="P-loop containing nucleotide triphosphate hydrolases"/>
    <property type="match status" value="2"/>
</dbReference>
<keyword evidence="3" id="KW-0547">Nucleotide-binding</keyword>
<keyword evidence="6" id="KW-0067">ATP-binding</keyword>
<keyword evidence="2" id="KW-0963">Cytoplasm</keyword>
<dbReference type="PROSITE" id="PS51195">
    <property type="entry name" value="Q_MOTIF"/>
    <property type="match status" value="1"/>
</dbReference>
<dbReference type="GO" id="GO:0009266">
    <property type="term" value="P:response to temperature stimulus"/>
    <property type="evidence" value="ECO:0007669"/>
    <property type="project" value="UniProtKB-ARBA"/>
</dbReference>
<dbReference type="PROSITE" id="PS51192">
    <property type="entry name" value="HELICASE_ATP_BIND_1"/>
    <property type="match status" value="1"/>
</dbReference>
<evidence type="ECO:0000256" key="6">
    <source>
        <dbReference type="ARBA" id="ARBA00022840"/>
    </source>
</evidence>
<evidence type="ECO:0000259" key="14">
    <source>
        <dbReference type="PROSITE" id="PS51195"/>
    </source>
</evidence>
<dbReference type="GO" id="GO:0003724">
    <property type="term" value="F:RNA helicase activity"/>
    <property type="evidence" value="ECO:0007669"/>
    <property type="project" value="UniProtKB-EC"/>
</dbReference>
<keyword evidence="16" id="KW-1185">Reference proteome</keyword>
<dbReference type="Pfam" id="PF00271">
    <property type="entry name" value="Helicase_C"/>
    <property type="match status" value="1"/>
</dbReference>
<dbReference type="GO" id="GO:0042255">
    <property type="term" value="P:ribosome assembly"/>
    <property type="evidence" value="ECO:0007669"/>
    <property type="project" value="UniProtKB-ARBA"/>
</dbReference>
<dbReference type="Pfam" id="PF00270">
    <property type="entry name" value="DEAD"/>
    <property type="match status" value="1"/>
</dbReference>
<proteinExistence type="inferred from homology"/>
<dbReference type="InterPro" id="IPR014001">
    <property type="entry name" value="Helicase_ATP-bd"/>
</dbReference>
<organism evidence="15 16">
    <name type="scientific">Pacificimonas flava</name>
    <dbReference type="NCBI Taxonomy" id="1234595"/>
    <lineage>
        <taxon>Bacteria</taxon>
        <taxon>Pseudomonadati</taxon>
        <taxon>Pseudomonadota</taxon>
        <taxon>Alphaproteobacteria</taxon>
        <taxon>Sphingomonadales</taxon>
        <taxon>Sphingosinicellaceae</taxon>
        <taxon>Pacificimonas</taxon>
    </lineage>
</organism>
<feature type="compositionally biased region" description="Basic and acidic residues" evidence="11">
    <location>
        <begin position="426"/>
        <end position="437"/>
    </location>
</feature>
<accession>A0A219B1T9</accession>
<dbReference type="InterPro" id="IPR014014">
    <property type="entry name" value="RNA_helicase_DEAD_Q_motif"/>
</dbReference>
<feature type="compositionally biased region" description="Basic and acidic residues" evidence="11">
    <location>
        <begin position="457"/>
        <end position="477"/>
    </location>
</feature>
<dbReference type="CDD" id="cd18787">
    <property type="entry name" value="SF2_C_DEAD"/>
    <property type="match status" value="1"/>
</dbReference>
<keyword evidence="5 15" id="KW-0347">Helicase</keyword>
<keyword evidence="4" id="KW-0378">Hydrolase</keyword>
<feature type="region of interest" description="Disordered" evidence="11">
    <location>
        <begin position="388"/>
        <end position="539"/>
    </location>
</feature>
<gene>
    <name evidence="15" type="ORF">B5C34_01755</name>
</gene>
<feature type="domain" description="Helicase ATP-binding" evidence="12">
    <location>
        <begin position="33"/>
        <end position="208"/>
    </location>
</feature>
<sequence length="539" mass="58502">MTKFSDFGFAEPIAKAIAAEGYDSPTPIQAQAIPYALEGRDLLGIAQTGTGKTAAFALPILQAIATRPYKLTPKAPRVLVLAPTRELAAQIGESFKAYGRGLRLTVETIFGGVKDGPQKRRLHAGVDILIATPGRLLDLIDQNACRLDKVEFLVLDEADQMLDLGFIHALRRIVPMVPKDRQTLFFSATMPKQIKELVGKYLSEPAKVEVQPESTTAERVEQRCHFIDAKQKQPLLTLTLERADYDRVLVFTRTKHGADRVVRNLEAANIRSAAIHGNKSQAQRTRALDAFRAGDVRVLVATDIAARGIDVSGVSHVINFDIPEVAEQYVHRIGRTARAGAAGEALSFVAPAEKQDWKAIERTTRQKIETLPLPENFMAEVERINGLKLPPRGAAGAERGDDRRGGGGNRRSRGGANGGGQRRRKPEFSAEREDGARKPRPKQHRRGGGAQTGAHQDGPRQDGQRQDRSRDGAHAEGGKGQQHRAKGPGGKPGAGRRPHRKGGGGQHGQGHGQGRPGAQGRHRQGNRNRSGGEQSSRQG</sequence>
<dbReference type="InterPro" id="IPR027417">
    <property type="entry name" value="P-loop_NTPase"/>
</dbReference>
<comment type="catalytic activity">
    <reaction evidence="8">
        <text>ATP + H2O = ADP + phosphate + H(+)</text>
        <dbReference type="Rhea" id="RHEA:13065"/>
        <dbReference type="ChEBI" id="CHEBI:15377"/>
        <dbReference type="ChEBI" id="CHEBI:15378"/>
        <dbReference type="ChEBI" id="CHEBI:30616"/>
        <dbReference type="ChEBI" id="CHEBI:43474"/>
        <dbReference type="ChEBI" id="CHEBI:456216"/>
        <dbReference type="EC" id="3.6.4.13"/>
    </reaction>
</comment>
<evidence type="ECO:0000313" key="15">
    <source>
        <dbReference type="EMBL" id="OWV32301.1"/>
    </source>
</evidence>
<dbReference type="Proteomes" id="UP000198462">
    <property type="component" value="Unassembled WGS sequence"/>
</dbReference>
<dbReference type="InterPro" id="IPR050079">
    <property type="entry name" value="DEAD_box_RNA_helicase"/>
</dbReference>
<evidence type="ECO:0000256" key="10">
    <source>
        <dbReference type="PROSITE-ProRule" id="PRU00552"/>
    </source>
</evidence>
<feature type="short sequence motif" description="Q motif" evidence="10">
    <location>
        <begin position="2"/>
        <end position="30"/>
    </location>
</feature>
<dbReference type="SMART" id="SM00487">
    <property type="entry name" value="DEXDc"/>
    <property type="match status" value="1"/>
</dbReference>
<evidence type="ECO:0000259" key="12">
    <source>
        <dbReference type="PROSITE" id="PS51192"/>
    </source>
</evidence>
<name>A0A219B1T9_9SPHN</name>